<feature type="chain" id="PRO_5032905276" evidence="7">
    <location>
        <begin position="21"/>
        <end position="328"/>
    </location>
</feature>
<evidence type="ECO:0000256" key="1">
    <source>
        <dbReference type="ARBA" id="ARBA00009865"/>
    </source>
</evidence>
<reference evidence="8 9" key="1">
    <citation type="submission" date="2020-04" db="EMBL/GenBank/DDBJ databases">
        <title>Luteolibacter sp. G-1-1-1 isolated from soil.</title>
        <authorList>
            <person name="Dahal R.H."/>
        </authorList>
    </citation>
    <scope>NUCLEOTIDE SEQUENCE [LARGE SCALE GENOMIC DNA]</scope>
    <source>
        <strain evidence="8 9">G-1-1-1</strain>
    </source>
</reference>
<accession>A0A858RFQ7</accession>
<dbReference type="Gene3D" id="2.115.10.20">
    <property type="entry name" value="Glycosyl hydrolase domain, family 43"/>
    <property type="match status" value="1"/>
</dbReference>
<evidence type="ECO:0000313" key="9">
    <source>
        <dbReference type="Proteomes" id="UP000501812"/>
    </source>
</evidence>
<evidence type="ECO:0000256" key="4">
    <source>
        <dbReference type="ARBA" id="ARBA00023295"/>
    </source>
</evidence>
<proteinExistence type="inferred from homology"/>
<dbReference type="PANTHER" id="PTHR43817">
    <property type="entry name" value="GLYCOSYL HYDROLASE"/>
    <property type="match status" value="1"/>
</dbReference>
<dbReference type="GO" id="GO:0005975">
    <property type="term" value="P:carbohydrate metabolic process"/>
    <property type="evidence" value="ECO:0007669"/>
    <property type="project" value="InterPro"/>
</dbReference>
<keyword evidence="9" id="KW-1185">Reference proteome</keyword>
<dbReference type="RefSeq" id="WP_169453194.1">
    <property type="nucleotide sequence ID" value="NZ_CP051774.1"/>
</dbReference>
<dbReference type="InterPro" id="IPR006710">
    <property type="entry name" value="Glyco_hydro_43"/>
</dbReference>
<feature type="signal peptide" evidence="7">
    <location>
        <begin position="1"/>
        <end position="20"/>
    </location>
</feature>
<dbReference type="SUPFAM" id="SSF75005">
    <property type="entry name" value="Arabinanase/levansucrase/invertase"/>
    <property type="match status" value="1"/>
</dbReference>
<evidence type="ECO:0000256" key="3">
    <source>
        <dbReference type="ARBA" id="ARBA00022801"/>
    </source>
</evidence>
<dbReference type="AlphaFoldDB" id="A0A858RFQ7"/>
<keyword evidence="3 6" id="KW-0378">Hydrolase</keyword>
<keyword evidence="2 7" id="KW-0732">Signal</keyword>
<evidence type="ECO:0000256" key="5">
    <source>
        <dbReference type="PIRSR" id="PIRSR606710-2"/>
    </source>
</evidence>
<evidence type="ECO:0000313" key="8">
    <source>
        <dbReference type="EMBL" id="QJE94973.1"/>
    </source>
</evidence>
<name>A0A858RFQ7_9BACT</name>
<evidence type="ECO:0000256" key="2">
    <source>
        <dbReference type="ARBA" id="ARBA00022729"/>
    </source>
</evidence>
<dbReference type="Pfam" id="PF04616">
    <property type="entry name" value="Glyco_hydro_43"/>
    <property type="match status" value="1"/>
</dbReference>
<dbReference type="PANTHER" id="PTHR43817:SF1">
    <property type="entry name" value="HYDROLASE, FAMILY 43, PUTATIVE (AFU_ORTHOLOGUE AFUA_3G01660)-RELATED"/>
    <property type="match status" value="1"/>
</dbReference>
<organism evidence="8 9">
    <name type="scientific">Luteolibacter luteus</name>
    <dbReference type="NCBI Taxonomy" id="2728835"/>
    <lineage>
        <taxon>Bacteria</taxon>
        <taxon>Pseudomonadati</taxon>
        <taxon>Verrucomicrobiota</taxon>
        <taxon>Verrucomicrobiia</taxon>
        <taxon>Verrucomicrobiales</taxon>
        <taxon>Verrucomicrobiaceae</taxon>
        <taxon>Luteolibacter</taxon>
    </lineage>
</organism>
<protein>
    <submittedName>
        <fullName evidence="8">Family 43 glycosylhydrolase</fullName>
    </submittedName>
</protein>
<dbReference type="Proteomes" id="UP000501812">
    <property type="component" value="Chromosome"/>
</dbReference>
<dbReference type="CDD" id="cd18820">
    <property type="entry name" value="GH43_LbAraf43-like"/>
    <property type="match status" value="1"/>
</dbReference>
<dbReference type="EMBL" id="CP051774">
    <property type="protein sequence ID" value="QJE94973.1"/>
    <property type="molecule type" value="Genomic_DNA"/>
</dbReference>
<dbReference type="GO" id="GO:0004553">
    <property type="term" value="F:hydrolase activity, hydrolyzing O-glycosyl compounds"/>
    <property type="evidence" value="ECO:0007669"/>
    <property type="project" value="InterPro"/>
</dbReference>
<comment type="similarity">
    <text evidence="1 6">Belongs to the glycosyl hydrolase 43 family.</text>
</comment>
<sequence length="328" mass="36898">MNNVLALAATLLLTAASPSAERGMFTNPLNPSADPWMGYSEGQYHLSTTQGNRVVLWSAKSLEKLKDAKPRVIWEKGKGVWAAEFHQMKGKNGQRWFCYFTKTDGEDVRHRMFVMESKSSSILGPYGPPKQIETDPKDEFYAIDGTVFEHAGSHYFVWAGHPGHRLFISKMKDPFTLEGERVLIPASGFGCEEVREGPYILKHGKRLFLTYSACDTGKPDYKVGYVWMDENKDPMKAASWTQEPEPLLGRNDGANVFGPGHHNFFKSPDGKEDWIAYHGKTTSEYTYRGRSTRAQKVEWDAEGFPKKIVPLSLDTKIPLPSGDPAAKR</sequence>
<keyword evidence="4 6" id="KW-0326">Glycosidase</keyword>
<dbReference type="KEGG" id="luo:HHL09_03985"/>
<dbReference type="InterPro" id="IPR023296">
    <property type="entry name" value="Glyco_hydro_beta-prop_sf"/>
</dbReference>
<evidence type="ECO:0000256" key="6">
    <source>
        <dbReference type="RuleBase" id="RU361187"/>
    </source>
</evidence>
<gene>
    <name evidence="8" type="ORF">HHL09_03985</name>
</gene>
<evidence type="ECO:0000256" key="7">
    <source>
        <dbReference type="SAM" id="SignalP"/>
    </source>
</evidence>
<feature type="site" description="Important for catalytic activity, responsible for pKa modulation of the active site Glu and correct orientation of both the proton donor and substrate" evidence="5">
    <location>
        <position position="144"/>
    </location>
</feature>